<dbReference type="InterPro" id="IPR011004">
    <property type="entry name" value="Trimer_LpxA-like_sf"/>
</dbReference>
<sequence>MQQINLKEIDEEENLRRMRKGDLYYAFTPSLVADRRRCRLASEEFNKAGDVSRRRLVEIQDDKSPLPPAAPTPEEDEDLLAKYVWCDGPIKMDYGRNVTLVLACTRPVSQDELTSTRFGDNTYVNSNSTWIDTCPINVGSRILIGPNCSFFSGSHPVDPFVRNGYNGPEMGAPITIEDDCWIGGNVTVLAGVTIGRGSTVGAGSVVTKDVAPYTVVVGNPARFLKAAVPPQAAEKGSGTAGAESA</sequence>
<reference evidence="4 5" key="1">
    <citation type="submission" date="2023-01" db="EMBL/GenBank/DDBJ databases">
        <title>Analysis of 21 Apiospora genomes using comparative genomics revels a genus with tremendous synthesis potential of carbohydrate active enzymes and secondary metabolites.</title>
        <authorList>
            <person name="Sorensen T."/>
        </authorList>
    </citation>
    <scope>NUCLEOTIDE SEQUENCE [LARGE SCALE GENOMIC DNA]</scope>
    <source>
        <strain evidence="4 5">CBS 20057</strain>
    </source>
</reference>
<protein>
    <submittedName>
        <fullName evidence="4">Galactoside O-acetyltransferase</fullName>
    </submittedName>
</protein>
<name>A0ABR1SEW9_9PEZI</name>
<dbReference type="Pfam" id="PF14602">
    <property type="entry name" value="Hexapep_2"/>
    <property type="match status" value="1"/>
</dbReference>
<dbReference type="Gene3D" id="2.160.10.10">
    <property type="entry name" value="Hexapeptide repeat proteins"/>
    <property type="match status" value="1"/>
</dbReference>
<comment type="similarity">
    <text evidence="1">Belongs to the transferase hexapeptide repeat family.</text>
</comment>
<evidence type="ECO:0000256" key="1">
    <source>
        <dbReference type="ARBA" id="ARBA00007274"/>
    </source>
</evidence>
<evidence type="ECO:0000313" key="4">
    <source>
        <dbReference type="EMBL" id="KAK8032867.1"/>
    </source>
</evidence>
<dbReference type="Pfam" id="PF12464">
    <property type="entry name" value="Mac"/>
    <property type="match status" value="1"/>
</dbReference>
<evidence type="ECO:0000256" key="2">
    <source>
        <dbReference type="ARBA" id="ARBA00022679"/>
    </source>
</evidence>
<feature type="domain" description="Maltose/galactoside acetyltransferase" evidence="3">
    <location>
        <begin position="15"/>
        <end position="61"/>
    </location>
</feature>
<evidence type="ECO:0000259" key="3">
    <source>
        <dbReference type="SMART" id="SM01266"/>
    </source>
</evidence>
<dbReference type="InterPro" id="IPR018357">
    <property type="entry name" value="Hexapep_transf_CS"/>
</dbReference>
<proteinExistence type="inferred from homology"/>
<gene>
    <name evidence="4" type="ORF">PG991_002265</name>
</gene>
<dbReference type="SMART" id="SM01266">
    <property type="entry name" value="Mac"/>
    <property type="match status" value="1"/>
</dbReference>
<dbReference type="InterPro" id="IPR024688">
    <property type="entry name" value="Mac_dom"/>
</dbReference>
<dbReference type="InterPro" id="IPR051159">
    <property type="entry name" value="Hexapeptide_acetyltransf"/>
</dbReference>
<dbReference type="PANTHER" id="PTHR23416:SF54">
    <property type="entry name" value="ACETYLTRANSFERASE, CYSE_LACA_LPXA_NODL FAMILY (AFU_ORTHOLOGUE AFUA_2G08430)-RELATED"/>
    <property type="match status" value="1"/>
</dbReference>
<accession>A0ABR1SEW9</accession>
<organism evidence="4 5">
    <name type="scientific">Apiospora marii</name>
    <dbReference type="NCBI Taxonomy" id="335849"/>
    <lineage>
        <taxon>Eukaryota</taxon>
        <taxon>Fungi</taxon>
        <taxon>Dikarya</taxon>
        <taxon>Ascomycota</taxon>
        <taxon>Pezizomycotina</taxon>
        <taxon>Sordariomycetes</taxon>
        <taxon>Xylariomycetidae</taxon>
        <taxon>Amphisphaeriales</taxon>
        <taxon>Apiosporaceae</taxon>
        <taxon>Apiospora</taxon>
    </lineage>
</organism>
<dbReference type="PROSITE" id="PS00101">
    <property type="entry name" value="HEXAPEP_TRANSFERASES"/>
    <property type="match status" value="1"/>
</dbReference>
<comment type="caution">
    <text evidence="4">The sequence shown here is derived from an EMBL/GenBank/DDBJ whole genome shotgun (WGS) entry which is preliminary data.</text>
</comment>
<dbReference type="CDD" id="cd03357">
    <property type="entry name" value="LbH_MAT_GAT"/>
    <property type="match status" value="1"/>
</dbReference>
<keyword evidence="5" id="KW-1185">Reference proteome</keyword>
<dbReference type="SUPFAM" id="SSF51161">
    <property type="entry name" value="Trimeric LpxA-like enzymes"/>
    <property type="match status" value="1"/>
</dbReference>
<dbReference type="Proteomes" id="UP001396898">
    <property type="component" value="Unassembled WGS sequence"/>
</dbReference>
<dbReference type="InterPro" id="IPR001451">
    <property type="entry name" value="Hexapep"/>
</dbReference>
<evidence type="ECO:0000313" key="5">
    <source>
        <dbReference type="Proteomes" id="UP001396898"/>
    </source>
</evidence>
<dbReference type="EMBL" id="JAQQWI010000006">
    <property type="protein sequence ID" value="KAK8032867.1"/>
    <property type="molecule type" value="Genomic_DNA"/>
</dbReference>
<dbReference type="PANTHER" id="PTHR23416">
    <property type="entry name" value="SIALIC ACID SYNTHASE-RELATED"/>
    <property type="match status" value="1"/>
</dbReference>
<keyword evidence="2" id="KW-0808">Transferase</keyword>